<feature type="compositionally biased region" description="Basic and acidic residues" evidence="1">
    <location>
        <begin position="168"/>
        <end position="181"/>
    </location>
</feature>
<feature type="region of interest" description="Disordered" evidence="1">
    <location>
        <begin position="375"/>
        <end position="439"/>
    </location>
</feature>
<reference evidence="2 3" key="1">
    <citation type="journal article" date="2018" name="Nat. Genet.">
        <title>The Rosa genome provides new insights in the design of modern roses.</title>
        <authorList>
            <person name="Bendahmane M."/>
        </authorList>
    </citation>
    <scope>NUCLEOTIDE SEQUENCE [LARGE SCALE GENOMIC DNA]</scope>
    <source>
        <strain evidence="3">cv. Old Blush</strain>
    </source>
</reference>
<feature type="region of interest" description="Disordered" evidence="1">
    <location>
        <begin position="930"/>
        <end position="954"/>
    </location>
</feature>
<feature type="region of interest" description="Disordered" evidence="1">
    <location>
        <begin position="979"/>
        <end position="1033"/>
    </location>
</feature>
<sequence length="1300" mass="134895">MATAAREEKQQPYESLGTGGKFRKTPFRRTTQTTPYDRPSTVLRNPSTANGGWISKLVDPAQRLLTYSAHRLFSTVFNKRLPPPPPQPQPQPQPQPPSIEPNHEARIMDKEEVGMDPPGVQKGAIEQSTDPRSTSAGDGFTSVEQILMQKTFTRPEIDRLKELLHSRTDDIPTENQEKRSEVLPSMAVVSHDREEFAKTPLQDKSANSHLVSTPVVSTTVLDEDVASPVELAKAYMGSRPSKVSPSMLGLRSQALYEDSHISSSVTFPSKSPLMSVVPRFSSNGAAPENGFATPRSRGRSAIHSMARTPYSRVQTRSTFKGVGSTVDTYGVPSSSSQSIWEQSQPSGSKQGALKRRFSVLDNDIGSIGPIRRIRPKPNLLSSRGLSSPISTEVFQNPSSSTRRPLLLGQPKHTLAKASSENGDNAVPSTSFSTVPSQSSKAASKIFEHLDKITSPKEKSSEPKILTVRDRSPTKLSPSMLRGQALKSLEDVDTSKFLENARYNNGNNLDVSSNQRIPDVTSQKRDKVKENGPSRIAAPCDSSTTFANEVESRTEKDVVIKVKAAVSAASNTVMHPSEKKRAFKMSAHEYLELDDDDYSNNGHASGSIADGRVKVDKIAAAKPEKPVASTEVKPPASFAINQKPDSGTSDGVYTVAPGATDTVPKPVESDKADENNSDVEAPFRVPETLVSSSSSATTSIFSTTSQVSNNLASQSSLGSMAPTANTNSGNNIAATSAVTTSGSNRFSSVSAPSFSAEPFFKFSVSTTTEVTQVPENSSLESLGDKNKRDGSFANLSGTSFAGTSAISAGTGSSFLGVSAAASSPAATNQLGSTSFSSGSGFGPSAQASPGLSFKFEPSTASTAVTPGSSSLEFLNDKNKQGGIFGSLSSTSSAGTSATSASTLSNSSGFSAAASTPIFTSQSVGSALFSGGSGTSSSAHVSPAGTGAASFTQSAPVQPGSSASSSVFNFAGNTAFSSGSSALGSSTPSSEANPSSSSTAPSTVFGSGWQPATSSSTPSSEANPSSSSTAPSTVFGSGWQPATSSKFASTLNSTSFSPAFQFGASSASAATNTTSTSFGASSTSAATSSNSAATVFGMPSASAPASNSLPTLFGASTVSSPSTNSASVFGLSNGASSTGMFPFTSSATTTTPSQPAFGNSNSIFGFPTAPSGNNDQMSMEDSMAEDSMAASPPTIAVFGQQPSSTTQSTPTFPVFGQQPVSTPQAPFVFGGSSNGFQFQSQPNQSNSQNPPPFQGSNSLANLQNPAPFQDSLGLTSNSFSLGAADKSNRRIVRVNRSKNRKK</sequence>
<dbReference type="Gramene" id="PRQ56116">
    <property type="protein sequence ID" value="PRQ56116"/>
    <property type="gene ID" value="RchiOBHm_Chr1g0332241"/>
</dbReference>
<organism evidence="2 3">
    <name type="scientific">Rosa chinensis</name>
    <name type="common">China rose</name>
    <dbReference type="NCBI Taxonomy" id="74649"/>
    <lineage>
        <taxon>Eukaryota</taxon>
        <taxon>Viridiplantae</taxon>
        <taxon>Streptophyta</taxon>
        <taxon>Embryophyta</taxon>
        <taxon>Tracheophyta</taxon>
        <taxon>Spermatophyta</taxon>
        <taxon>Magnoliopsida</taxon>
        <taxon>eudicotyledons</taxon>
        <taxon>Gunneridae</taxon>
        <taxon>Pentapetalae</taxon>
        <taxon>rosids</taxon>
        <taxon>fabids</taxon>
        <taxon>Rosales</taxon>
        <taxon>Rosaceae</taxon>
        <taxon>Rosoideae</taxon>
        <taxon>Rosoideae incertae sedis</taxon>
        <taxon>Rosa</taxon>
    </lineage>
</organism>
<evidence type="ECO:0000313" key="2">
    <source>
        <dbReference type="EMBL" id="PRQ56116.1"/>
    </source>
</evidence>
<dbReference type="OrthoDB" id="1164642at2759"/>
<dbReference type="PANTHER" id="PTHR33416">
    <property type="entry name" value="NUCLEAR PORE COMPLEX PROTEIN NUP1"/>
    <property type="match status" value="1"/>
</dbReference>
<feature type="region of interest" description="Disordered" evidence="1">
    <location>
        <begin position="168"/>
        <end position="187"/>
    </location>
</feature>
<feature type="compositionally biased region" description="Low complexity" evidence="1">
    <location>
        <begin position="426"/>
        <end position="439"/>
    </location>
</feature>
<dbReference type="EMBL" id="PDCK01000039">
    <property type="protein sequence ID" value="PRQ56116.1"/>
    <property type="molecule type" value="Genomic_DNA"/>
</dbReference>
<dbReference type="Proteomes" id="UP000238479">
    <property type="component" value="Chromosome 1"/>
</dbReference>
<feature type="compositionally biased region" description="Low complexity" evidence="1">
    <location>
        <begin position="1009"/>
        <end position="1031"/>
    </location>
</feature>
<dbReference type="GO" id="GO:0016973">
    <property type="term" value="P:poly(A)+ mRNA export from nucleus"/>
    <property type="evidence" value="ECO:0007669"/>
    <property type="project" value="TreeGrafter"/>
</dbReference>
<gene>
    <name evidence="2" type="ORF">RchiOBHm_Chr1g0332241</name>
</gene>
<comment type="caution">
    <text evidence="2">The sequence shown here is derived from an EMBL/GenBank/DDBJ whole genome shotgun (WGS) entry which is preliminary data.</text>
</comment>
<keyword evidence="3" id="KW-1185">Reference proteome</keyword>
<feature type="compositionally biased region" description="Basic and acidic residues" evidence="1">
    <location>
        <begin position="521"/>
        <end position="531"/>
    </location>
</feature>
<feature type="compositionally biased region" description="Basic and acidic residues" evidence="1">
    <location>
        <begin position="101"/>
        <end position="113"/>
    </location>
</feature>
<dbReference type="PANTHER" id="PTHR33416:SF20">
    <property type="entry name" value="NUCLEAR PORE COMPLEX PROTEIN NUP1"/>
    <property type="match status" value="1"/>
</dbReference>
<feature type="compositionally biased region" description="Polar residues" evidence="1">
    <location>
        <begin position="126"/>
        <end position="142"/>
    </location>
</feature>
<feature type="region of interest" description="Disordered" evidence="1">
    <location>
        <begin position="1193"/>
        <end position="1271"/>
    </location>
</feature>
<evidence type="ECO:0000256" key="1">
    <source>
        <dbReference type="SAM" id="MobiDB-lite"/>
    </source>
</evidence>
<feature type="compositionally biased region" description="Polar residues" evidence="1">
    <location>
        <begin position="503"/>
        <end position="515"/>
    </location>
</feature>
<feature type="region of interest" description="Disordered" evidence="1">
    <location>
        <begin position="1"/>
        <end position="54"/>
    </location>
</feature>
<dbReference type="GO" id="GO:0071763">
    <property type="term" value="P:nuclear membrane organization"/>
    <property type="evidence" value="ECO:0007669"/>
    <property type="project" value="TreeGrafter"/>
</dbReference>
<feature type="compositionally biased region" description="Low complexity" evidence="1">
    <location>
        <begin position="333"/>
        <end position="346"/>
    </location>
</feature>
<feature type="region of interest" description="Disordered" evidence="1">
    <location>
        <begin position="503"/>
        <end position="533"/>
    </location>
</feature>
<name>A0A2P6SBR3_ROSCH</name>
<feature type="compositionally biased region" description="Polar residues" evidence="1">
    <location>
        <begin position="379"/>
        <end position="402"/>
    </location>
</feature>
<feature type="compositionally biased region" description="Low complexity" evidence="1">
    <location>
        <begin position="1227"/>
        <end position="1256"/>
    </location>
</feature>
<feature type="compositionally biased region" description="Pro residues" evidence="1">
    <location>
        <begin position="81"/>
        <end position="99"/>
    </location>
</feature>
<feature type="region of interest" description="Disordered" evidence="1">
    <location>
        <begin position="330"/>
        <end position="352"/>
    </location>
</feature>
<feature type="region of interest" description="Disordered" evidence="1">
    <location>
        <begin position="77"/>
        <end position="142"/>
    </location>
</feature>
<dbReference type="GO" id="GO:0005635">
    <property type="term" value="C:nuclear envelope"/>
    <property type="evidence" value="ECO:0007669"/>
    <property type="project" value="TreeGrafter"/>
</dbReference>
<dbReference type="OMA" id="PMFGNSA"/>
<dbReference type="STRING" id="74649.A0A2P6SBR3"/>
<accession>A0A2P6SBR3</accession>
<proteinExistence type="predicted"/>
<feature type="compositionally biased region" description="Polar residues" evidence="1">
    <location>
        <begin position="1257"/>
        <end position="1271"/>
    </location>
</feature>
<evidence type="ECO:0008006" key="4">
    <source>
        <dbReference type="Google" id="ProtNLM"/>
    </source>
</evidence>
<feature type="compositionally biased region" description="Polar residues" evidence="1">
    <location>
        <begin position="638"/>
        <end position="650"/>
    </location>
</feature>
<evidence type="ECO:0000313" key="3">
    <source>
        <dbReference type="Proteomes" id="UP000238479"/>
    </source>
</evidence>
<feature type="compositionally biased region" description="Basic and acidic residues" evidence="1">
    <location>
        <begin position="1"/>
        <end position="11"/>
    </location>
</feature>
<feature type="compositionally biased region" description="Low complexity" evidence="1">
    <location>
        <begin position="979"/>
        <end position="1001"/>
    </location>
</feature>
<feature type="region of interest" description="Disordered" evidence="1">
    <location>
        <begin position="621"/>
        <end position="680"/>
    </location>
</feature>
<protein>
    <recommendedName>
        <fullName evidence="4">Nuclear pore complex protein NUP1-like</fullName>
    </recommendedName>
</protein>
<feature type="compositionally biased region" description="Low complexity" evidence="1">
    <location>
        <begin position="1198"/>
        <end position="1211"/>
    </location>
</feature>